<organism evidence="9">
    <name type="scientific">Nakamurella sp. A5-74</name>
    <dbReference type="NCBI Taxonomy" id="3158264"/>
    <lineage>
        <taxon>Bacteria</taxon>
        <taxon>Bacillati</taxon>
        <taxon>Actinomycetota</taxon>
        <taxon>Actinomycetes</taxon>
        <taxon>Nakamurellales</taxon>
        <taxon>Nakamurellaceae</taxon>
        <taxon>Nakamurella</taxon>
    </lineage>
</organism>
<feature type="region of interest" description="Disordered" evidence="6">
    <location>
        <begin position="270"/>
        <end position="303"/>
    </location>
</feature>
<dbReference type="EMBL" id="CP159218">
    <property type="protein sequence ID" value="XCG64329.1"/>
    <property type="molecule type" value="Genomic_DNA"/>
</dbReference>
<evidence type="ECO:0000256" key="4">
    <source>
        <dbReference type="ARBA" id="ARBA00022989"/>
    </source>
</evidence>
<dbReference type="AlphaFoldDB" id="A0AAU8DTZ3"/>
<name>A0AAU8DTZ3_9ACTN</name>
<dbReference type="GO" id="GO:0016209">
    <property type="term" value="F:antioxidant activity"/>
    <property type="evidence" value="ECO:0007669"/>
    <property type="project" value="InterPro"/>
</dbReference>
<keyword evidence="4 7" id="KW-1133">Transmembrane helix</keyword>
<dbReference type="InterPro" id="IPR003834">
    <property type="entry name" value="Cyt_c_assmbl_TM_dom"/>
</dbReference>
<keyword evidence="3 7" id="KW-0812">Transmembrane</keyword>
<dbReference type="InterPro" id="IPR036249">
    <property type="entry name" value="Thioredoxin-like_sf"/>
</dbReference>
<dbReference type="GO" id="GO:0016491">
    <property type="term" value="F:oxidoreductase activity"/>
    <property type="evidence" value="ECO:0007669"/>
    <property type="project" value="InterPro"/>
</dbReference>
<dbReference type="Pfam" id="PF02683">
    <property type="entry name" value="DsbD_TM"/>
    <property type="match status" value="1"/>
</dbReference>
<feature type="transmembrane region" description="Helical" evidence="7">
    <location>
        <begin position="72"/>
        <end position="96"/>
    </location>
</feature>
<feature type="compositionally biased region" description="Low complexity" evidence="6">
    <location>
        <begin position="270"/>
        <end position="298"/>
    </location>
</feature>
<accession>A0AAU8DTZ3</accession>
<feature type="transmembrane region" description="Helical" evidence="7">
    <location>
        <begin position="176"/>
        <end position="200"/>
    </location>
</feature>
<evidence type="ECO:0000256" key="3">
    <source>
        <dbReference type="ARBA" id="ARBA00022692"/>
    </source>
</evidence>
<feature type="transmembrane region" description="Helical" evidence="7">
    <location>
        <begin position="102"/>
        <end position="123"/>
    </location>
</feature>
<evidence type="ECO:0000256" key="7">
    <source>
        <dbReference type="SAM" id="Phobius"/>
    </source>
</evidence>
<dbReference type="RefSeq" id="WP_353649942.1">
    <property type="nucleotide sequence ID" value="NZ_CP159218.1"/>
</dbReference>
<dbReference type="Pfam" id="PF00578">
    <property type="entry name" value="AhpC-TSA"/>
    <property type="match status" value="1"/>
</dbReference>
<dbReference type="PROSITE" id="PS51352">
    <property type="entry name" value="THIOREDOXIN_2"/>
    <property type="match status" value="1"/>
</dbReference>
<reference evidence="9" key="1">
    <citation type="submission" date="2024-05" db="EMBL/GenBank/DDBJ databases">
        <authorList>
            <person name="Cai S.Y."/>
            <person name="Jin L.M."/>
            <person name="Li H.R."/>
        </authorList>
    </citation>
    <scope>NUCLEOTIDE SEQUENCE</scope>
    <source>
        <strain evidence="9">A5-74</strain>
    </source>
</reference>
<keyword evidence="5 7" id="KW-0472">Membrane</keyword>
<dbReference type="PANTHER" id="PTHR42852:SF13">
    <property type="entry name" value="PROTEIN DIPZ"/>
    <property type="match status" value="1"/>
</dbReference>
<dbReference type="InterPro" id="IPR000866">
    <property type="entry name" value="AhpC/TSA"/>
</dbReference>
<gene>
    <name evidence="9" type="ORF">ABLG96_02975</name>
</gene>
<evidence type="ECO:0000313" key="9">
    <source>
        <dbReference type="EMBL" id="XCG64329.1"/>
    </source>
</evidence>
<evidence type="ECO:0000259" key="8">
    <source>
        <dbReference type="PROSITE" id="PS51352"/>
    </source>
</evidence>
<feature type="compositionally biased region" description="Basic and acidic residues" evidence="6">
    <location>
        <begin position="40"/>
        <end position="52"/>
    </location>
</feature>
<dbReference type="PANTHER" id="PTHR42852">
    <property type="entry name" value="THIOL:DISULFIDE INTERCHANGE PROTEIN DSBE"/>
    <property type="match status" value="1"/>
</dbReference>
<keyword evidence="2" id="KW-1003">Cell membrane</keyword>
<feature type="transmembrane region" description="Helical" evidence="7">
    <location>
        <begin position="221"/>
        <end position="238"/>
    </location>
</feature>
<evidence type="ECO:0000256" key="2">
    <source>
        <dbReference type="ARBA" id="ARBA00022475"/>
    </source>
</evidence>
<feature type="transmembrane region" description="Helical" evidence="7">
    <location>
        <begin position="144"/>
        <end position="170"/>
    </location>
</feature>
<evidence type="ECO:0000256" key="1">
    <source>
        <dbReference type="ARBA" id="ARBA00004651"/>
    </source>
</evidence>
<proteinExistence type="predicted"/>
<dbReference type="InterPro" id="IPR013766">
    <property type="entry name" value="Thioredoxin_domain"/>
</dbReference>
<comment type="subcellular location">
    <subcellularLocation>
        <location evidence="1">Cell membrane</location>
        <topology evidence="1">Multi-pass membrane protein</topology>
    </subcellularLocation>
</comment>
<protein>
    <submittedName>
        <fullName evidence="9">Cytochrome c biogenesis protein/redoxin</fullName>
    </submittedName>
</protein>
<evidence type="ECO:0000256" key="6">
    <source>
        <dbReference type="SAM" id="MobiDB-lite"/>
    </source>
</evidence>
<evidence type="ECO:0000256" key="5">
    <source>
        <dbReference type="ARBA" id="ARBA00023136"/>
    </source>
</evidence>
<dbReference type="InterPro" id="IPR050553">
    <property type="entry name" value="Thioredoxin_ResA/DsbE_sf"/>
</dbReference>
<dbReference type="GO" id="GO:0017004">
    <property type="term" value="P:cytochrome complex assembly"/>
    <property type="evidence" value="ECO:0007669"/>
    <property type="project" value="InterPro"/>
</dbReference>
<feature type="transmembrane region" description="Helical" evidence="7">
    <location>
        <begin position="6"/>
        <end position="31"/>
    </location>
</feature>
<dbReference type="SUPFAM" id="SSF52833">
    <property type="entry name" value="Thioredoxin-like"/>
    <property type="match status" value="1"/>
</dbReference>
<sequence>MWTLILIGLVGGLVTGVSPCVLPMLPIIFFASGTESTPARPDREPPKVDLDLARPPPTSVAAAPRRSSTRPALIVSGLVLSFSVFALIGSLLLTALGLPQGFLRGAGLLALLVVGASLIFPQLEELLQRPFRRLPRIGRAGRGNAFVLGLGLGTLYVPCAGPVLAAITIAGASGSITGGVVVLTVAFAIGMAVPLFGFALAGRGIGRRVARYRTRARRFRVVGGVMMVVLAVGLAFNLTDRLQRALPDYTQALQERVQANPAALDALADLEPSSSDSPAPSSTSAGSGSTQPSSPSQECTSGAPVLTNCGPAPAIRGVNRWFNTQDGVALSLDGLRGKVVLVEFWAFSCINCQRALPHVKQWDAAYRSVGLQVIGVHTPEFAFEREPDNVAASIDDMEITYPVALDNLAQTWTGYHNRWWPAMYLIDATGTIRHLQIGEGGYGITERLIRELLVSATPSVTLAAPLEPAG</sequence>
<feature type="domain" description="Thioredoxin" evidence="8">
    <location>
        <begin position="306"/>
        <end position="454"/>
    </location>
</feature>
<dbReference type="GO" id="GO:0005886">
    <property type="term" value="C:plasma membrane"/>
    <property type="evidence" value="ECO:0007669"/>
    <property type="project" value="UniProtKB-SubCell"/>
</dbReference>
<feature type="region of interest" description="Disordered" evidence="6">
    <location>
        <begin position="35"/>
        <end position="64"/>
    </location>
</feature>
<dbReference type="Gene3D" id="3.40.30.10">
    <property type="entry name" value="Glutaredoxin"/>
    <property type="match status" value="1"/>
</dbReference>